<comment type="caution">
    <text evidence="4">The sequence shown here is derived from an EMBL/GenBank/DDBJ whole genome shotgun (WGS) entry which is preliminary data.</text>
</comment>
<gene>
    <name evidence="4" type="ORF">ABL78_1021</name>
</gene>
<dbReference type="EMBL" id="LJSK01000015">
    <property type="protein sequence ID" value="KPI89852.1"/>
    <property type="molecule type" value="Genomic_DNA"/>
</dbReference>
<comment type="similarity">
    <text evidence="1">Belongs to the RRP12 family.</text>
</comment>
<dbReference type="Proteomes" id="UP000038009">
    <property type="component" value="Unassembled WGS sequence"/>
</dbReference>
<proteinExistence type="inferred from homology"/>
<dbReference type="OrthoDB" id="2192888at2759"/>
<feature type="compositionally biased region" description="Acidic residues" evidence="2">
    <location>
        <begin position="565"/>
        <end position="581"/>
    </location>
</feature>
<dbReference type="Pfam" id="PF08161">
    <property type="entry name" value="RRP12_HEAT"/>
    <property type="match status" value="1"/>
</dbReference>
<protein>
    <recommendedName>
        <fullName evidence="3">RRP12 HEAT domain-containing protein</fullName>
    </recommendedName>
</protein>
<dbReference type="PANTHER" id="PTHR48287:SF1">
    <property type="entry name" value="ARM REPEAT SUPERFAMILY PROTEIN"/>
    <property type="match status" value="1"/>
</dbReference>
<feature type="region of interest" description="Disordered" evidence="2">
    <location>
        <begin position="1"/>
        <end position="32"/>
    </location>
</feature>
<dbReference type="GO" id="GO:0005634">
    <property type="term" value="C:nucleus"/>
    <property type="evidence" value="ECO:0007669"/>
    <property type="project" value="UniProtKB-SubCell"/>
</dbReference>
<accession>A0A0N1I187</accession>
<dbReference type="InterPro" id="IPR052087">
    <property type="entry name" value="RRP12"/>
</dbReference>
<evidence type="ECO:0000256" key="2">
    <source>
        <dbReference type="SAM" id="MobiDB-lite"/>
    </source>
</evidence>
<dbReference type="InterPro" id="IPR016024">
    <property type="entry name" value="ARM-type_fold"/>
</dbReference>
<evidence type="ECO:0000313" key="4">
    <source>
        <dbReference type="EMBL" id="KPI89852.1"/>
    </source>
</evidence>
<name>A0A0N1I187_LEPSE</name>
<dbReference type="InterPro" id="IPR012978">
    <property type="entry name" value="HEAT_RRP12"/>
</dbReference>
<dbReference type="InterPro" id="IPR011989">
    <property type="entry name" value="ARM-like"/>
</dbReference>
<evidence type="ECO:0000313" key="5">
    <source>
        <dbReference type="Proteomes" id="UP000038009"/>
    </source>
</evidence>
<feature type="domain" description="RRP12 HEAT" evidence="3">
    <location>
        <begin position="271"/>
        <end position="541"/>
    </location>
</feature>
<dbReference type="OMA" id="WALDACK"/>
<dbReference type="Gene3D" id="1.25.10.10">
    <property type="entry name" value="Leucine-rich Repeat Variant"/>
    <property type="match status" value="1"/>
</dbReference>
<keyword evidence="5" id="KW-1185">Reference proteome</keyword>
<evidence type="ECO:0000259" key="3">
    <source>
        <dbReference type="Pfam" id="PF08161"/>
    </source>
</evidence>
<reference evidence="4 5" key="1">
    <citation type="journal article" date="2015" name="PLoS Pathog.">
        <title>Leptomonas seymouri: Adaptations to the Dixenous Life Cycle Analyzed by Genome Sequencing, Transcriptome Profiling and Co-infection with Leishmania donovani.</title>
        <authorList>
            <person name="Kraeva N."/>
            <person name="Butenko A."/>
            <person name="Hlavacova J."/>
            <person name="Kostygov A."/>
            <person name="Myskova J."/>
            <person name="Grybchuk D."/>
            <person name="Lestinova T."/>
            <person name="Votypka J."/>
            <person name="Volf P."/>
            <person name="Opperdoes F."/>
            <person name="Flegontov P."/>
            <person name="Lukes J."/>
            <person name="Yurchenko V."/>
        </authorList>
    </citation>
    <scope>NUCLEOTIDE SEQUENCE [LARGE SCALE GENOMIC DNA]</scope>
    <source>
        <strain evidence="4 5">ATCC 30220</strain>
    </source>
</reference>
<dbReference type="PANTHER" id="PTHR48287">
    <property type="entry name" value="ARM REPEAT SUPERFAMILY PROTEIN"/>
    <property type="match status" value="1"/>
</dbReference>
<feature type="compositionally biased region" description="Low complexity" evidence="2">
    <location>
        <begin position="8"/>
        <end position="20"/>
    </location>
</feature>
<organism evidence="4 5">
    <name type="scientific">Leptomonas seymouri</name>
    <dbReference type="NCBI Taxonomy" id="5684"/>
    <lineage>
        <taxon>Eukaryota</taxon>
        <taxon>Discoba</taxon>
        <taxon>Euglenozoa</taxon>
        <taxon>Kinetoplastea</taxon>
        <taxon>Metakinetoplastina</taxon>
        <taxon>Trypanosomatida</taxon>
        <taxon>Trypanosomatidae</taxon>
        <taxon>Leishmaniinae</taxon>
        <taxon>Leptomonas</taxon>
    </lineage>
</organism>
<evidence type="ECO:0000256" key="1">
    <source>
        <dbReference type="ARBA" id="ARBA00007690"/>
    </source>
</evidence>
<feature type="region of interest" description="Disordered" evidence="2">
    <location>
        <begin position="565"/>
        <end position="603"/>
    </location>
</feature>
<sequence>MVGRLKFASGAAGSKSGAGVRRARKGANMSRKQVFEAQRSIWNQRERAAKEEEKAAKREKMAQIQKVKNKKVHRIFDRSTLHAVQEGLTSAIEVLGQTVSPLAMFMSAYTALSKAPDQRHVPYMLSIMAACVPRLTQGVLLHQLNACFSLCDHLMAEYGNNNTLVVAKVLKLAVALLLAIETPTTEQLHLLEKLEPNKLQTEAMKLYLSSFRKVLEVSALCANDAANAAPSKDPVSALYTLNKRQRFFCAGMSVFIRVCMRNLGETPAAVVSAVMTEMTLLFDRSLSPYIVESLEGQRCLNGLLSDELLSLLKPVHQQCWGMAMELLSTVFKRMSYLKRVQPPPQDVAKAQSEYTAAHSSGAPVTIERARLYTNFTDRFPAVGFLIKVLNKLRVMDDSSLNAKVERTLVAAGSCMYMQEFTAILDFDPRAAYEAEQLTTEDAAEQAEVLWSTSYLLSVWRRMASHDSLPFFIQKFFPPIQFCSKMAVEAEKDHRTEEFTRWSALQVQYWRVAVGFCHYPVEVTMDSFRDLAKQLVGLLSSPSFVNTSASAIHVLCDGYYALKEAEPEDEEDDEDFGDEDLPDGVRNPSHSDHDRLNTNPQQRRLRKDALDDDMYFLSLNDPGWNPHRFHNITQAYAQLVCDVIFAKFSANIMPKLCNTFETHDSTAVLLAIQSFSKVCNKEVMSTILKGILNVSSNIAAQRAAVTSSGTAPSGSKKNNAPLTSKRRVILDIACAVVPQLSTEHVVTLYEDIIEPVLMDPAPESRLLQKKAYKLLFAIFENRVKDIFPLMERILGLLSVGRQHVTISGLKMRIRCLSWALDACKMYFPNELLTTIRTLVGEVVLFSRERSSETRAMTMEVLEKMQRYMVSAGAPVNALLHMVIAGLSGKTPTMVSSAVVCMAKLIYLTHNELPESDLQAAVAVGFQLMESSEVEVRNAAAIFARMALKLGKRSPPVKAAVAKALPKLLYSIALVTSQPHVSSNARMQMRVLLEKCLKRFPVEQIDPVFPLGSKNFLRYTQKMMKREEKKADRELKKRNEKQQNEFDKLFLGAAMNAGREEAAEEDLLETGALSSFVAKHAAPVFQGFGGGGLGGAKDDADDEDEYDNMVLDFQEDGKLRIISKDQKKLEDAQKARQAMADRLLRRSNGLVTASALNDEANARPGKRSRAEDEDFENEELVLRYGSRVSEDAAKKATEAYKAGRGAVGPSALQVSRLRDQKAANRELKRQRVEEDIRKGDEFRGAGEGDVKRGNLEPFAYVPLNRRYMNRRNARHAVHRFEVVANKHLKGNKAKLAKEAKGM</sequence>
<feature type="region of interest" description="Disordered" evidence="2">
    <location>
        <begin position="1153"/>
        <end position="1174"/>
    </location>
</feature>
<dbReference type="VEuPathDB" id="TriTrypDB:Lsey_0015_0140"/>
<dbReference type="SUPFAM" id="SSF48371">
    <property type="entry name" value="ARM repeat"/>
    <property type="match status" value="1"/>
</dbReference>